<dbReference type="NCBIfam" id="NF038402">
    <property type="entry name" value="TroA_like"/>
    <property type="match status" value="1"/>
</dbReference>
<dbReference type="EMBL" id="BMYO01000006">
    <property type="protein sequence ID" value="GHD64590.1"/>
    <property type="molecule type" value="Genomic_DNA"/>
</dbReference>
<dbReference type="PANTHER" id="PTHR30535">
    <property type="entry name" value="VITAMIN B12-BINDING PROTEIN"/>
    <property type="match status" value="1"/>
</dbReference>
<dbReference type="Gene3D" id="3.40.50.1980">
    <property type="entry name" value="Nitrogenase molybdenum iron protein domain"/>
    <property type="match status" value="2"/>
</dbReference>
<comment type="caution">
    <text evidence="3">The sequence shown here is derived from an EMBL/GenBank/DDBJ whole genome shotgun (WGS) entry which is preliminary data.</text>
</comment>
<protein>
    <submittedName>
        <fullName evidence="3">Cobalamin-binding protein</fullName>
    </submittedName>
</protein>
<reference evidence="4" key="1">
    <citation type="journal article" date="2019" name="Int. J. Syst. Evol. Microbiol.">
        <title>The Global Catalogue of Microorganisms (GCM) 10K type strain sequencing project: providing services to taxonomists for standard genome sequencing and annotation.</title>
        <authorList>
            <consortium name="The Broad Institute Genomics Platform"/>
            <consortium name="The Broad Institute Genome Sequencing Center for Infectious Disease"/>
            <person name="Wu L."/>
            <person name="Ma J."/>
        </authorList>
    </citation>
    <scope>NUCLEOTIDE SEQUENCE [LARGE SCALE GENOMIC DNA]</scope>
    <source>
        <strain evidence="4">KCTC 23701</strain>
    </source>
</reference>
<evidence type="ECO:0000256" key="1">
    <source>
        <dbReference type="ARBA" id="ARBA00022729"/>
    </source>
</evidence>
<organism evidence="3 4">
    <name type="scientific">Jeongeupia chitinilytica</name>
    <dbReference type="NCBI Taxonomy" id="1041641"/>
    <lineage>
        <taxon>Bacteria</taxon>
        <taxon>Pseudomonadati</taxon>
        <taxon>Pseudomonadota</taxon>
        <taxon>Betaproteobacteria</taxon>
        <taxon>Neisseriales</taxon>
        <taxon>Chitinibacteraceae</taxon>
        <taxon>Jeongeupia</taxon>
    </lineage>
</organism>
<dbReference type="InterPro" id="IPR002491">
    <property type="entry name" value="ABC_transptr_periplasmic_BD"/>
</dbReference>
<keyword evidence="4" id="KW-1185">Reference proteome</keyword>
<name>A0ABQ3H2S4_9NEIS</name>
<evidence type="ECO:0000259" key="2">
    <source>
        <dbReference type="PROSITE" id="PS50983"/>
    </source>
</evidence>
<evidence type="ECO:0000313" key="3">
    <source>
        <dbReference type="EMBL" id="GHD64590.1"/>
    </source>
</evidence>
<feature type="domain" description="Fe/B12 periplasmic-binding" evidence="2">
    <location>
        <begin position="32"/>
        <end position="279"/>
    </location>
</feature>
<evidence type="ECO:0000313" key="4">
    <source>
        <dbReference type="Proteomes" id="UP000604737"/>
    </source>
</evidence>
<dbReference type="InterPro" id="IPR050902">
    <property type="entry name" value="ABC_Transporter_SBP"/>
</dbReference>
<dbReference type="PANTHER" id="PTHR30535:SF34">
    <property type="entry name" value="MOLYBDATE-BINDING PROTEIN MOLA"/>
    <property type="match status" value="1"/>
</dbReference>
<dbReference type="SUPFAM" id="SSF53807">
    <property type="entry name" value="Helical backbone' metal receptor"/>
    <property type="match status" value="1"/>
</dbReference>
<dbReference type="Proteomes" id="UP000604737">
    <property type="component" value="Unassembled WGS sequence"/>
</dbReference>
<dbReference type="PROSITE" id="PS50983">
    <property type="entry name" value="FE_B12_PBP"/>
    <property type="match status" value="1"/>
</dbReference>
<dbReference type="CDD" id="cd01144">
    <property type="entry name" value="BtuF"/>
    <property type="match status" value="1"/>
</dbReference>
<proteinExistence type="predicted"/>
<dbReference type="InterPro" id="IPR054828">
    <property type="entry name" value="Vit_B12_bind_prot"/>
</dbReference>
<keyword evidence="1" id="KW-0732">Signal</keyword>
<dbReference type="Pfam" id="PF01497">
    <property type="entry name" value="Peripla_BP_2"/>
    <property type="match status" value="1"/>
</dbReference>
<gene>
    <name evidence="3" type="ORF">GCM10007350_24030</name>
</gene>
<sequence>MLLLALAVSANAAIEVRDDLGESVRLSQAARRVVTLAPSTTELVAELAPQALVGVDSASDYPASVGTLPRVGRYDGANVEAVLALRPDLVVAWSGEAMARSLAQLKAQGVAVFVSRPGNPDEVADNLRRLGKLLGRSSRAEARAAQLQSRYVALKATYRGRLRVPVMLEISRRPLMTVSNQDFLGRAIGDCGGINVFGDVVAPYPLVSVESVLARAPALIISTAADPDWQHWTRYPGLPAVIHGQLKILDDDRLLRPGPRLVDGVAALCAVIEAARPAGK</sequence>
<accession>A0ABQ3H2S4</accession>